<keyword evidence="6" id="KW-1185">Reference proteome</keyword>
<evidence type="ECO:0000313" key="6">
    <source>
        <dbReference type="Proteomes" id="UP001597371"/>
    </source>
</evidence>
<evidence type="ECO:0000259" key="4">
    <source>
        <dbReference type="Pfam" id="PF01425"/>
    </source>
</evidence>
<gene>
    <name evidence="5" type="ORF">ACFSKQ_03665</name>
</gene>
<dbReference type="EMBL" id="JBHUIJ010000004">
    <property type="protein sequence ID" value="MFD2236562.1"/>
    <property type="molecule type" value="Genomic_DNA"/>
</dbReference>
<organism evidence="5 6">
    <name type="scientific">Aureimonas populi</name>
    <dbReference type="NCBI Taxonomy" id="1701758"/>
    <lineage>
        <taxon>Bacteria</taxon>
        <taxon>Pseudomonadati</taxon>
        <taxon>Pseudomonadota</taxon>
        <taxon>Alphaproteobacteria</taxon>
        <taxon>Hyphomicrobiales</taxon>
        <taxon>Aurantimonadaceae</taxon>
        <taxon>Aureimonas</taxon>
    </lineage>
</organism>
<proteinExistence type="inferred from homology"/>
<evidence type="ECO:0000313" key="5">
    <source>
        <dbReference type="EMBL" id="MFD2236562.1"/>
    </source>
</evidence>
<dbReference type="Gene3D" id="3.90.1300.10">
    <property type="entry name" value="Amidase signature (AS) domain"/>
    <property type="match status" value="2"/>
</dbReference>
<evidence type="ECO:0000256" key="2">
    <source>
        <dbReference type="ARBA" id="ARBA00009199"/>
    </source>
</evidence>
<reference evidence="6" key="1">
    <citation type="journal article" date="2019" name="Int. J. Syst. Evol. Microbiol.">
        <title>The Global Catalogue of Microorganisms (GCM) 10K type strain sequencing project: providing services to taxonomists for standard genome sequencing and annotation.</title>
        <authorList>
            <consortium name="The Broad Institute Genomics Platform"/>
            <consortium name="The Broad Institute Genome Sequencing Center for Infectious Disease"/>
            <person name="Wu L."/>
            <person name="Ma J."/>
        </authorList>
    </citation>
    <scope>NUCLEOTIDE SEQUENCE [LARGE SCALE GENOMIC DNA]</scope>
    <source>
        <strain evidence="6">ZS-35-S2</strain>
    </source>
</reference>
<dbReference type="InterPro" id="IPR023631">
    <property type="entry name" value="Amidase_dom"/>
</dbReference>
<dbReference type="InterPro" id="IPR036928">
    <property type="entry name" value="AS_sf"/>
</dbReference>
<evidence type="ECO:0000256" key="1">
    <source>
        <dbReference type="ARBA" id="ARBA00003871"/>
    </source>
</evidence>
<comment type="caution">
    <text evidence="5">The sequence shown here is derived from an EMBL/GenBank/DDBJ whole genome shotgun (WGS) entry which is preliminary data.</text>
</comment>
<dbReference type="PROSITE" id="PS00571">
    <property type="entry name" value="AMIDASES"/>
    <property type="match status" value="1"/>
</dbReference>
<dbReference type="InterPro" id="IPR000120">
    <property type="entry name" value="Amidase"/>
</dbReference>
<comment type="function">
    <text evidence="1">Hydrolyzes indole-3-acetamide (IAM) into indole-3-acetic acid (IAA).</text>
</comment>
<feature type="domain" description="Amidase" evidence="4">
    <location>
        <begin position="24"/>
        <end position="179"/>
    </location>
</feature>
<protein>
    <recommendedName>
        <fullName evidence="3">Indoleacetamide hydrolase</fullName>
    </recommendedName>
</protein>
<dbReference type="InterPro" id="IPR020556">
    <property type="entry name" value="Amidase_CS"/>
</dbReference>
<dbReference type="PANTHER" id="PTHR11895:SF7">
    <property type="entry name" value="GLUTAMYL-TRNA(GLN) AMIDOTRANSFERASE SUBUNIT A, MITOCHONDRIAL"/>
    <property type="match status" value="1"/>
</dbReference>
<accession>A0ABW5CJ05</accession>
<name>A0ABW5CJ05_9HYPH</name>
<dbReference type="RefSeq" id="WP_377946342.1">
    <property type="nucleotide sequence ID" value="NZ_JBHUIJ010000004.1"/>
</dbReference>
<comment type="similarity">
    <text evidence="2">Belongs to the amidase family.</text>
</comment>
<dbReference type="PANTHER" id="PTHR11895">
    <property type="entry name" value="TRANSAMIDASE"/>
    <property type="match status" value="1"/>
</dbReference>
<sequence length="387" mass="39621">MLDIPSHAVALSRPLALGSGSLRVAVKECIAVAGLPTRCGSPALQDSPPQAAHARVVEALLAAGCAILGTANMHELAFGVTGVNAFLGTPVNPNWPARIPGGSSSGSAALVAPGTCDFTVGTDTGGSVRMPACCCGVFGLKPTFGRIDRTGTLPAESSLDCIGPLAASAGMLARAMECLDPTFRRADAAGPFQLVRIEAEAAGDVAAAFAGALAGVATRPGLLPCMRPAYEAGLVVIDAEAGRAYGALAASGAPMDETVRARILQAVKSFSPGALERAEAVRRAFRAEVDRALESADALVLPTMPVVPPTLEEARDMRALIPLTALLRPFNLSGHPALTVPLRTAEGLPAGLQLVGRHGEDERLCAVAEWLARRIAGEPANLPGQDR</sequence>
<evidence type="ECO:0000256" key="3">
    <source>
        <dbReference type="ARBA" id="ARBA00021874"/>
    </source>
</evidence>
<dbReference type="Proteomes" id="UP001597371">
    <property type="component" value="Unassembled WGS sequence"/>
</dbReference>
<feature type="domain" description="Amidase" evidence="4">
    <location>
        <begin position="252"/>
        <end position="365"/>
    </location>
</feature>
<dbReference type="SUPFAM" id="SSF75304">
    <property type="entry name" value="Amidase signature (AS) enzymes"/>
    <property type="match status" value="1"/>
</dbReference>
<dbReference type="Pfam" id="PF01425">
    <property type="entry name" value="Amidase"/>
    <property type="match status" value="2"/>
</dbReference>